<keyword evidence="5" id="KW-1185">Reference proteome</keyword>
<evidence type="ECO:0000256" key="2">
    <source>
        <dbReference type="SAM" id="Phobius"/>
    </source>
</evidence>
<accession>A0A9W8NSC2</accession>
<proteinExistence type="predicted"/>
<evidence type="ECO:0000256" key="1">
    <source>
        <dbReference type="SAM" id="Coils"/>
    </source>
</evidence>
<reference evidence="4 5" key="2">
    <citation type="journal article" date="2023" name="Proc. Natl. Acad. Sci. U.S.A.">
        <title>A global phylogenomic analysis of the shiitake genus Lentinula.</title>
        <authorList>
            <person name="Sierra-Patev S."/>
            <person name="Min B."/>
            <person name="Naranjo-Ortiz M."/>
            <person name="Looney B."/>
            <person name="Konkel Z."/>
            <person name="Slot J.C."/>
            <person name="Sakamoto Y."/>
            <person name="Steenwyk J.L."/>
            <person name="Rokas A."/>
            <person name="Carro J."/>
            <person name="Camarero S."/>
            <person name="Ferreira P."/>
            <person name="Molpeceres G."/>
            <person name="Ruiz-Duenas F.J."/>
            <person name="Serrano A."/>
            <person name="Henrissat B."/>
            <person name="Drula E."/>
            <person name="Hughes K.W."/>
            <person name="Mata J.L."/>
            <person name="Ishikawa N.K."/>
            <person name="Vargas-Isla R."/>
            <person name="Ushijima S."/>
            <person name="Smith C.A."/>
            <person name="Donoghue J."/>
            <person name="Ahrendt S."/>
            <person name="Andreopoulos W."/>
            <person name="He G."/>
            <person name="LaButti K."/>
            <person name="Lipzen A."/>
            <person name="Ng V."/>
            <person name="Riley R."/>
            <person name="Sandor L."/>
            <person name="Barry K."/>
            <person name="Martinez A.T."/>
            <person name="Xiao Y."/>
            <person name="Gibbons J.G."/>
            <person name="Terashima K."/>
            <person name="Grigoriev I.V."/>
            <person name="Hibbett D."/>
        </authorList>
    </citation>
    <scope>NUCLEOTIDE SEQUENCE [LARGE SCALE GENOMIC DNA]</scope>
    <source>
        <strain evidence="4 5">TFB7810</strain>
    </source>
</reference>
<keyword evidence="2" id="KW-0812">Transmembrane</keyword>
<dbReference type="EMBL" id="JANVFU010000017">
    <property type="protein sequence ID" value="KAJ3739837.1"/>
    <property type="molecule type" value="Genomic_DNA"/>
</dbReference>
<organism evidence="4 5">
    <name type="scientific">Lentinula detonsa</name>
    <dbReference type="NCBI Taxonomy" id="2804962"/>
    <lineage>
        <taxon>Eukaryota</taxon>
        <taxon>Fungi</taxon>
        <taxon>Dikarya</taxon>
        <taxon>Basidiomycota</taxon>
        <taxon>Agaricomycotina</taxon>
        <taxon>Agaricomycetes</taxon>
        <taxon>Agaricomycetidae</taxon>
        <taxon>Agaricales</taxon>
        <taxon>Marasmiineae</taxon>
        <taxon>Omphalotaceae</taxon>
        <taxon>Lentinula</taxon>
    </lineage>
</organism>
<feature type="coiled-coil region" evidence="1">
    <location>
        <begin position="96"/>
        <end position="133"/>
    </location>
</feature>
<sequence>MSMRYHTRFQSVYQKVSRIIPDTGAIGVNLLSYAQAFAVNLQSLDVLSGLYTIKGEIIIALAYVCLAGAVVGAITVIGDIAALAWNQICRYTLELRARLQTKAEELRLREEQIRLREEQIELKERELAQLSTLQIDADIQLCGRLAQVFEYCAYASRARVHELEIQRGLFADMAAQDEFGGN</sequence>
<evidence type="ECO:0000313" key="4">
    <source>
        <dbReference type="EMBL" id="KAJ3739837.1"/>
    </source>
</evidence>
<comment type="caution">
    <text evidence="4">The sequence shown here is derived from an EMBL/GenBank/DDBJ whole genome shotgun (WGS) entry which is preliminary data.</text>
</comment>
<gene>
    <name evidence="4" type="ORF">DFH05DRAFT_1463735</name>
    <name evidence="3" type="ORF">DFH05DRAFT_1464634</name>
</gene>
<keyword evidence="2" id="KW-1133">Transmembrane helix</keyword>
<feature type="transmembrane region" description="Helical" evidence="2">
    <location>
        <begin position="57"/>
        <end position="85"/>
    </location>
</feature>
<evidence type="ECO:0000313" key="3">
    <source>
        <dbReference type="EMBL" id="KAJ3738419.1"/>
    </source>
</evidence>
<evidence type="ECO:0000313" key="5">
    <source>
        <dbReference type="Proteomes" id="UP001142393"/>
    </source>
</evidence>
<protein>
    <submittedName>
        <fullName evidence="4">Uncharacterized protein</fullName>
    </submittedName>
</protein>
<dbReference type="Proteomes" id="UP001142393">
    <property type="component" value="Unassembled WGS sequence"/>
</dbReference>
<dbReference type="EMBL" id="JANVFU010000036">
    <property type="protein sequence ID" value="KAJ3738419.1"/>
    <property type="molecule type" value="Genomic_DNA"/>
</dbReference>
<reference evidence="4" key="1">
    <citation type="submission" date="2022-08" db="EMBL/GenBank/DDBJ databases">
        <authorList>
            <consortium name="DOE Joint Genome Institute"/>
            <person name="Min B."/>
            <person name="Sierra-Patev S."/>
            <person name="Naranjo-Ortiz M."/>
            <person name="Looney B."/>
            <person name="Konkel Z."/>
            <person name="Slot J.C."/>
            <person name="Sakamoto Y."/>
            <person name="Steenwyk J.L."/>
            <person name="Rokas A."/>
            <person name="Carro J."/>
            <person name="Camarero S."/>
            <person name="Ferreira P."/>
            <person name="Molpeceres G."/>
            <person name="Ruiz-duenas F.J."/>
            <person name="Serrano A."/>
            <person name="Henrissat B."/>
            <person name="Drula E."/>
            <person name="Hughes K.W."/>
            <person name="Mata J.L."/>
            <person name="Ishikawa N.K."/>
            <person name="Vargas-Isla R."/>
            <person name="Ushijima S."/>
            <person name="Smith C.A."/>
            <person name="Ahrendt S."/>
            <person name="Andreopoulos W."/>
            <person name="He G."/>
            <person name="LaButti K."/>
            <person name="Lipzen A."/>
            <person name="Ng V."/>
            <person name="Riley R."/>
            <person name="Sandor L."/>
            <person name="Barry K."/>
            <person name="Martinez A.T."/>
            <person name="Xiao Y."/>
            <person name="Gibbons J.G."/>
            <person name="Terashima K."/>
            <person name="Hibbett D.S."/>
            <person name="Grigoriev I.V."/>
        </authorList>
    </citation>
    <scope>NUCLEOTIDE SEQUENCE</scope>
    <source>
        <strain evidence="4">TFB7810</strain>
    </source>
</reference>
<name>A0A9W8NSC2_9AGAR</name>
<dbReference type="AlphaFoldDB" id="A0A9W8NSC2"/>
<keyword evidence="1" id="KW-0175">Coiled coil</keyword>
<keyword evidence="2" id="KW-0472">Membrane</keyword>